<dbReference type="RefSeq" id="WP_038130455.1">
    <property type="nucleotide sequence ID" value="NZ_AUNB01000023.1"/>
</dbReference>
<dbReference type="OrthoDB" id="1389336at2"/>
<organism evidence="2 3">
    <name type="scientific">Thioclava indica</name>
    <dbReference type="NCBI Taxonomy" id="1353528"/>
    <lineage>
        <taxon>Bacteria</taxon>
        <taxon>Pseudomonadati</taxon>
        <taxon>Pseudomonadota</taxon>
        <taxon>Alphaproteobacteria</taxon>
        <taxon>Rhodobacterales</taxon>
        <taxon>Paracoccaceae</taxon>
        <taxon>Thioclava</taxon>
    </lineage>
</organism>
<feature type="chain" id="PRO_5001695126" evidence="1">
    <location>
        <begin position="21"/>
        <end position="84"/>
    </location>
</feature>
<keyword evidence="3" id="KW-1185">Reference proteome</keyword>
<dbReference type="AlphaFoldDB" id="A0A074JUE6"/>
<keyword evidence="1" id="KW-0732">Signal</keyword>
<comment type="caution">
    <text evidence="2">The sequence shown here is derived from an EMBL/GenBank/DDBJ whole genome shotgun (WGS) entry which is preliminary data.</text>
</comment>
<feature type="signal peptide" evidence="1">
    <location>
        <begin position="1"/>
        <end position="20"/>
    </location>
</feature>
<dbReference type="EMBL" id="AUNB01000023">
    <property type="protein sequence ID" value="KEO60074.1"/>
    <property type="molecule type" value="Genomic_DNA"/>
</dbReference>
<evidence type="ECO:0000256" key="1">
    <source>
        <dbReference type="SAM" id="SignalP"/>
    </source>
</evidence>
<evidence type="ECO:0000313" key="3">
    <source>
        <dbReference type="Proteomes" id="UP000027471"/>
    </source>
</evidence>
<name>A0A074JUE6_9RHOB</name>
<accession>A0A074JUE6</accession>
<evidence type="ECO:0000313" key="2">
    <source>
        <dbReference type="EMBL" id="KEO60074.1"/>
    </source>
</evidence>
<gene>
    <name evidence="2" type="ORF">DT23_14380</name>
</gene>
<sequence length="84" mass="8859">MKRIVATSAVLALFAGAAFAAGPQTNERPGAPPTAVVSEHKVQVKAGDLYFNKERVRMGLEAGDLVDVTHFPETGLVDPPSREG</sequence>
<reference evidence="2 3" key="1">
    <citation type="journal article" date="2015" name="Antonie Van Leeuwenhoek">
        <title>Thioclava indica sp. nov., isolated from surface seawater of the Indian Ocean.</title>
        <authorList>
            <person name="Liu Y."/>
            <person name="Lai Q."/>
            <person name="Du J."/>
            <person name="Xu H."/>
            <person name="Jiang L."/>
            <person name="Shao Z."/>
        </authorList>
    </citation>
    <scope>NUCLEOTIDE SEQUENCE [LARGE SCALE GENOMIC DNA]</scope>
    <source>
        <strain evidence="2 3">DT23-4</strain>
    </source>
</reference>
<protein>
    <submittedName>
        <fullName evidence="2">Uncharacterized protein</fullName>
    </submittedName>
</protein>
<proteinExistence type="predicted"/>
<dbReference type="Proteomes" id="UP000027471">
    <property type="component" value="Unassembled WGS sequence"/>
</dbReference>